<evidence type="ECO:0000313" key="1">
    <source>
        <dbReference type="EMBL" id="OWZ01249.1"/>
    </source>
</evidence>
<gene>
    <name evidence="1" type="ORF">PHMEG_00027405</name>
</gene>
<sequence length="143" mass="16040">MHRILLQVPAIQILLSAEKYDYNDIVNVGIRYLHHQRICAEEAFGNGWDDPDVASVQIENSAISDRKRTAERVKNHLKTKRSHPTTAVSVIATNLDTHVLTQNLNKARLTCQLCSMRGAEPKSGTGCSSCKKGFHGNYFYRVS</sequence>
<reference evidence="2" key="1">
    <citation type="submission" date="2017-03" db="EMBL/GenBank/DDBJ databases">
        <title>Phytopthora megakarya and P. palmivora, two closely related causual agents of cacao black pod achieved similar genome size and gene model numbers by different mechanisms.</title>
        <authorList>
            <person name="Ali S."/>
            <person name="Shao J."/>
            <person name="Larry D.J."/>
            <person name="Kronmiller B."/>
            <person name="Shen D."/>
            <person name="Strem M.D."/>
            <person name="Melnick R.L."/>
            <person name="Guiltinan M.J."/>
            <person name="Tyler B.M."/>
            <person name="Meinhardt L.W."/>
            <person name="Bailey B.A."/>
        </authorList>
    </citation>
    <scope>NUCLEOTIDE SEQUENCE [LARGE SCALE GENOMIC DNA]</scope>
    <source>
        <strain evidence="2">zdho120</strain>
    </source>
</reference>
<keyword evidence="2" id="KW-1185">Reference proteome</keyword>
<protein>
    <submittedName>
        <fullName evidence="1">Uncharacterized protein</fullName>
    </submittedName>
</protein>
<comment type="caution">
    <text evidence="1">The sequence shown here is derived from an EMBL/GenBank/DDBJ whole genome shotgun (WGS) entry which is preliminary data.</text>
</comment>
<dbReference type="EMBL" id="NBNE01006985">
    <property type="protein sequence ID" value="OWZ01249.1"/>
    <property type="molecule type" value="Genomic_DNA"/>
</dbReference>
<evidence type="ECO:0000313" key="2">
    <source>
        <dbReference type="Proteomes" id="UP000198211"/>
    </source>
</evidence>
<organism evidence="1 2">
    <name type="scientific">Phytophthora megakarya</name>
    <dbReference type="NCBI Taxonomy" id="4795"/>
    <lineage>
        <taxon>Eukaryota</taxon>
        <taxon>Sar</taxon>
        <taxon>Stramenopiles</taxon>
        <taxon>Oomycota</taxon>
        <taxon>Peronosporomycetes</taxon>
        <taxon>Peronosporales</taxon>
        <taxon>Peronosporaceae</taxon>
        <taxon>Phytophthora</taxon>
    </lineage>
</organism>
<dbReference type="Proteomes" id="UP000198211">
    <property type="component" value="Unassembled WGS sequence"/>
</dbReference>
<name>A0A225V8F5_9STRA</name>
<dbReference type="AlphaFoldDB" id="A0A225V8F5"/>
<proteinExistence type="predicted"/>
<accession>A0A225V8F5</accession>